<dbReference type="Pfam" id="PF00041">
    <property type="entry name" value="fn3"/>
    <property type="match status" value="1"/>
</dbReference>
<dbReference type="InterPro" id="IPR013783">
    <property type="entry name" value="Ig-like_fold"/>
</dbReference>
<name>A0A1T4VB52_9FIRM</name>
<evidence type="ECO:0000313" key="4">
    <source>
        <dbReference type="Proteomes" id="UP000190814"/>
    </source>
</evidence>
<feature type="domain" description="Fibronectin type-III" evidence="2">
    <location>
        <begin position="27"/>
        <end position="127"/>
    </location>
</feature>
<organism evidence="3 4">
    <name type="scientific">Eubacterium uniforme</name>
    <dbReference type="NCBI Taxonomy" id="39495"/>
    <lineage>
        <taxon>Bacteria</taxon>
        <taxon>Bacillati</taxon>
        <taxon>Bacillota</taxon>
        <taxon>Clostridia</taxon>
        <taxon>Eubacteriales</taxon>
        <taxon>Eubacteriaceae</taxon>
        <taxon>Eubacterium</taxon>
    </lineage>
</organism>
<evidence type="ECO:0000259" key="2">
    <source>
        <dbReference type="PROSITE" id="PS50853"/>
    </source>
</evidence>
<feature type="signal peptide" evidence="1">
    <location>
        <begin position="1"/>
        <end position="26"/>
    </location>
</feature>
<dbReference type="PROSITE" id="PS51257">
    <property type="entry name" value="PROKAR_LIPOPROTEIN"/>
    <property type="match status" value="1"/>
</dbReference>
<dbReference type="CDD" id="cd00063">
    <property type="entry name" value="FN3"/>
    <property type="match status" value="1"/>
</dbReference>
<dbReference type="STRING" id="39495.SAMN02745111_00545"/>
<dbReference type="InterPro" id="IPR036116">
    <property type="entry name" value="FN3_sf"/>
</dbReference>
<accession>A0A1T4VB52</accession>
<dbReference type="RefSeq" id="WP_078765433.1">
    <property type="nucleotide sequence ID" value="NZ_FUXZ01000003.1"/>
</dbReference>
<dbReference type="PROSITE" id="PS50853">
    <property type="entry name" value="FN3"/>
    <property type="match status" value="1"/>
</dbReference>
<gene>
    <name evidence="3" type="ORF">SAMN02745111_00545</name>
</gene>
<proteinExistence type="predicted"/>
<dbReference type="Proteomes" id="UP000190814">
    <property type="component" value="Unassembled WGS sequence"/>
</dbReference>
<dbReference type="SUPFAM" id="SSF49265">
    <property type="entry name" value="Fibronectin type III"/>
    <property type="match status" value="2"/>
</dbReference>
<dbReference type="InterPro" id="IPR003961">
    <property type="entry name" value="FN3_dom"/>
</dbReference>
<keyword evidence="4" id="KW-1185">Reference proteome</keyword>
<evidence type="ECO:0000256" key="1">
    <source>
        <dbReference type="SAM" id="SignalP"/>
    </source>
</evidence>
<sequence length="419" mass="45892">MKKIKKVSMVLTTIAASVLFGCAVSATPTGLKQIGDTTNAVAIDWDDTTIAGISNYAVFVSTDKDRWDESTIVEKSSGFVKSSEASITNLTPGSSYYVKVTEAAVDSDNNLHLGKWSDYIEIVTKPDDASFTGATVKQTAAKKGKVSISWQAVNGATGYEVKVSKNDTTADATVYADVTGTSLDISTNSPTYAGVYYYRKSSTGYVAKCSEGKQAYRVSLKPLPGKAKKPKIVSENVVGGVNVKFSAINNCDGYQVQYCKYNGKGKKNKYTATSQISLSSLNKKMFYKVRARGYVVLSSGKKAYGKWSKANVFCMDQTRHNCKITDASSSTTKKVKLAWKKVKGAKNYTVYMSKSRYSGYKAVATTKGTSVTLSSFNGSGFAYDQNYYYYVVANAKVGKKTYKSLKYNRDGFHFYRKYY</sequence>
<feature type="chain" id="PRO_5012730222" description="Fibronectin type-III domain-containing protein" evidence="1">
    <location>
        <begin position="27"/>
        <end position="419"/>
    </location>
</feature>
<dbReference type="EMBL" id="FUXZ01000003">
    <property type="protein sequence ID" value="SKA61741.1"/>
    <property type="molecule type" value="Genomic_DNA"/>
</dbReference>
<dbReference type="AlphaFoldDB" id="A0A1T4VB52"/>
<reference evidence="3 4" key="1">
    <citation type="submission" date="2017-02" db="EMBL/GenBank/DDBJ databases">
        <authorList>
            <person name="Peterson S.W."/>
        </authorList>
    </citation>
    <scope>NUCLEOTIDE SEQUENCE [LARGE SCALE GENOMIC DNA]</scope>
    <source>
        <strain evidence="3 4">ATCC 35992</strain>
    </source>
</reference>
<dbReference type="OrthoDB" id="2068442at2"/>
<evidence type="ECO:0000313" key="3">
    <source>
        <dbReference type="EMBL" id="SKA61741.1"/>
    </source>
</evidence>
<dbReference type="Gene3D" id="2.60.40.10">
    <property type="entry name" value="Immunoglobulins"/>
    <property type="match status" value="4"/>
</dbReference>
<keyword evidence="1" id="KW-0732">Signal</keyword>
<protein>
    <recommendedName>
        <fullName evidence="2">Fibronectin type-III domain-containing protein</fullName>
    </recommendedName>
</protein>